<name>A0ABY6FNB4_9MICC</name>
<feature type="signal peptide" evidence="1">
    <location>
        <begin position="1"/>
        <end position="16"/>
    </location>
</feature>
<evidence type="ECO:0000313" key="2">
    <source>
        <dbReference type="EMBL" id="UYB34698.1"/>
    </source>
</evidence>
<dbReference type="Proteomes" id="UP001063368">
    <property type="component" value="Chromosome"/>
</dbReference>
<organism evidence="2 3">
    <name type="scientific">Arthrobacter koreensis</name>
    <dbReference type="NCBI Taxonomy" id="199136"/>
    <lineage>
        <taxon>Bacteria</taxon>
        <taxon>Bacillati</taxon>
        <taxon>Actinomycetota</taxon>
        <taxon>Actinomycetes</taxon>
        <taxon>Micrococcales</taxon>
        <taxon>Micrococcaceae</taxon>
        <taxon>Arthrobacter</taxon>
    </lineage>
</organism>
<accession>A0ABY6FNB4</accession>
<dbReference type="EMBL" id="CP106856">
    <property type="protein sequence ID" value="UYB34698.1"/>
    <property type="molecule type" value="Genomic_DNA"/>
</dbReference>
<evidence type="ECO:0000256" key="1">
    <source>
        <dbReference type="SAM" id="SignalP"/>
    </source>
</evidence>
<gene>
    <name evidence="2" type="ORF">N9A08_08470</name>
</gene>
<sequence>MIGLAAALALMPGLQACSVPGFPGSGTVDSQAEEREAGRAVENELAEGSTSHRLVAASHTLLLDYWTSEDPAGWTPESSPIINLSVKIDGTPVPGAVRVTRFNARVDALGVELANDQGSYALEPPYAYTSGFALPANPTAESTTVLFTIDLLTETEPGSGVFTRQTVLDTLTIGFAGMAADVGATPGE</sequence>
<feature type="chain" id="PRO_5046407939" evidence="1">
    <location>
        <begin position="17"/>
        <end position="188"/>
    </location>
</feature>
<keyword evidence="1" id="KW-0732">Signal</keyword>
<reference evidence="2" key="1">
    <citation type="submission" date="2022-09" db="EMBL/GenBank/DDBJ databases">
        <authorList>
            <person name="Li D."/>
            <person name="Cheng J."/>
            <person name="Li Y."/>
        </authorList>
    </citation>
    <scope>NUCLEOTIDE SEQUENCE</scope>
    <source>
        <strain evidence="2">DL</strain>
    </source>
</reference>
<dbReference type="RefSeq" id="WP_263126860.1">
    <property type="nucleotide sequence ID" value="NZ_CP106856.1"/>
</dbReference>
<protein>
    <submittedName>
        <fullName evidence="2">Uncharacterized protein</fullName>
    </submittedName>
</protein>
<keyword evidence="3" id="KW-1185">Reference proteome</keyword>
<evidence type="ECO:0000313" key="3">
    <source>
        <dbReference type="Proteomes" id="UP001063368"/>
    </source>
</evidence>
<proteinExistence type="predicted"/>